<dbReference type="CDD" id="cd02274">
    <property type="entry name" value="DHDPR_N"/>
    <property type="match status" value="1"/>
</dbReference>
<keyword evidence="2 13" id="KW-0963">Cytoplasm</keyword>
<protein>
    <recommendedName>
        <fullName evidence="10 13">4-hydroxy-tetrahydrodipicolinate reductase</fullName>
        <shortName evidence="13">HTPA reductase</shortName>
        <ecNumber evidence="10 13">1.17.1.8</ecNumber>
    </recommendedName>
</protein>
<feature type="binding site" evidence="13">
    <location>
        <position position="158"/>
    </location>
    <ligand>
        <name>(S)-2,3,4,5-tetrahydrodipicolinate</name>
        <dbReference type="ChEBI" id="CHEBI:16845"/>
    </ligand>
</feature>
<evidence type="ECO:0000256" key="10">
    <source>
        <dbReference type="ARBA" id="ARBA00038983"/>
    </source>
</evidence>
<dbReference type="GO" id="GO:0019877">
    <property type="term" value="P:diaminopimelate biosynthetic process"/>
    <property type="evidence" value="ECO:0007669"/>
    <property type="project" value="UniProtKB-UniRule"/>
</dbReference>
<evidence type="ECO:0000256" key="9">
    <source>
        <dbReference type="ARBA" id="ARBA00037922"/>
    </source>
</evidence>
<dbReference type="EMBL" id="JMCB01000019">
    <property type="protein sequence ID" value="KFE63052.1"/>
    <property type="molecule type" value="Genomic_DNA"/>
</dbReference>
<dbReference type="InterPro" id="IPR023940">
    <property type="entry name" value="DHDPR_bac"/>
</dbReference>
<keyword evidence="4 13" id="KW-0521">NADP</keyword>
<evidence type="ECO:0000256" key="11">
    <source>
        <dbReference type="ARBA" id="ARBA00049080"/>
    </source>
</evidence>
<dbReference type="PROSITE" id="PS01298">
    <property type="entry name" value="DAPB"/>
    <property type="match status" value="1"/>
</dbReference>
<feature type="binding site" evidence="13">
    <location>
        <begin position="124"/>
        <end position="127"/>
    </location>
    <ligand>
        <name>NAD(+)</name>
        <dbReference type="ChEBI" id="CHEBI:57540"/>
    </ligand>
</feature>
<feature type="active site" description="Proton donor/acceptor" evidence="13">
    <location>
        <position position="157"/>
    </location>
</feature>
<comment type="caution">
    <text evidence="13">Was originally thought to be a dihydrodipicolinate reductase (DHDPR), catalyzing the conversion of dihydrodipicolinate to tetrahydrodipicolinate. However, it was shown in E.coli that the substrate of the enzymatic reaction is not dihydrodipicolinate (DHDP) but in fact (2S,4S)-4-hydroxy-2,3,4,5-tetrahydrodipicolinic acid (HTPA), the product released by the DapA-catalyzed reaction.</text>
</comment>
<feature type="domain" description="Dihydrodipicolinate reductase N-terminal" evidence="14">
    <location>
        <begin position="3"/>
        <end position="126"/>
    </location>
</feature>
<comment type="subunit">
    <text evidence="13">Homotetramer.</text>
</comment>
<dbReference type="PANTHER" id="PTHR20836:SF0">
    <property type="entry name" value="4-HYDROXY-TETRAHYDRODIPICOLINATE REDUCTASE 1, CHLOROPLASTIC-RELATED"/>
    <property type="match status" value="1"/>
</dbReference>
<evidence type="ECO:0000256" key="1">
    <source>
        <dbReference type="ARBA" id="ARBA00006642"/>
    </source>
</evidence>
<evidence type="ECO:0000256" key="4">
    <source>
        <dbReference type="ARBA" id="ARBA00022857"/>
    </source>
</evidence>
<keyword evidence="6 13" id="KW-0560">Oxidoreductase</keyword>
<evidence type="ECO:0000256" key="3">
    <source>
        <dbReference type="ARBA" id="ARBA00022605"/>
    </source>
</evidence>
<feature type="binding site" evidence="13">
    <location>
        <begin position="8"/>
        <end position="13"/>
    </location>
    <ligand>
        <name>NAD(+)</name>
        <dbReference type="ChEBI" id="CHEBI:57540"/>
    </ligand>
</feature>
<dbReference type="EC" id="1.17.1.8" evidence="10 13"/>
<dbReference type="Proteomes" id="UP000028725">
    <property type="component" value="Unassembled WGS sequence"/>
</dbReference>
<keyword evidence="3 13" id="KW-0028">Amino-acid biosynthesis</keyword>
<feature type="active site" description="Proton donor" evidence="13">
    <location>
        <position position="161"/>
    </location>
</feature>
<dbReference type="GO" id="GO:0016726">
    <property type="term" value="F:oxidoreductase activity, acting on CH or CH2 groups, NAD or NADP as acceptor"/>
    <property type="evidence" value="ECO:0007669"/>
    <property type="project" value="UniProtKB-UniRule"/>
</dbReference>
<gene>
    <name evidence="13" type="primary">dapB</name>
    <name evidence="16" type="ORF">DB31_3111</name>
</gene>
<evidence type="ECO:0000256" key="6">
    <source>
        <dbReference type="ARBA" id="ARBA00023002"/>
    </source>
</evidence>
<dbReference type="PANTHER" id="PTHR20836">
    <property type="entry name" value="DIHYDRODIPICOLINATE REDUCTASE"/>
    <property type="match status" value="1"/>
</dbReference>
<comment type="subcellular location">
    <subcellularLocation>
        <location evidence="13">Cytoplasm</location>
    </subcellularLocation>
</comment>
<feature type="binding site" evidence="13">
    <location>
        <position position="35"/>
    </location>
    <ligand>
        <name>NADP(+)</name>
        <dbReference type="ChEBI" id="CHEBI:58349"/>
    </ligand>
</feature>
<dbReference type="InterPro" id="IPR036291">
    <property type="entry name" value="NAD(P)-bd_dom_sf"/>
</dbReference>
<dbReference type="InterPro" id="IPR022664">
    <property type="entry name" value="DapB_N_CS"/>
</dbReference>
<feature type="binding site" evidence="13">
    <location>
        <begin position="167"/>
        <end position="168"/>
    </location>
    <ligand>
        <name>(S)-2,3,4,5-tetrahydrodipicolinate</name>
        <dbReference type="ChEBI" id="CHEBI:16845"/>
    </ligand>
</feature>
<evidence type="ECO:0000256" key="8">
    <source>
        <dbReference type="ARBA" id="ARBA00023154"/>
    </source>
</evidence>
<keyword evidence="8 13" id="KW-0457">Lysine biosynthesis</keyword>
<evidence type="ECO:0000256" key="7">
    <source>
        <dbReference type="ARBA" id="ARBA00023027"/>
    </source>
</evidence>
<comment type="pathway">
    <text evidence="9 13">Amino-acid biosynthesis; L-lysine biosynthesis via DAP pathway; (S)-tetrahydrodipicolinate from L-aspartate: step 4/4.</text>
</comment>
<accession>A0A085W5T9</accession>
<evidence type="ECO:0000256" key="5">
    <source>
        <dbReference type="ARBA" id="ARBA00022915"/>
    </source>
</evidence>
<dbReference type="Pfam" id="PF05173">
    <property type="entry name" value="DapB_C"/>
    <property type="match status" value="1"/>
</dbReference>
<dbReference type="InterPro" id="IPR022663">
    <property type="entry name" value="DapB_C"/>
</dbReference>
<comment type="function">
    <text evidence="13">Catalyzes the conversion of 4-hydroxy-tetrahydrodipicolinate (HTPA) to tetrahydrodipicolinate.</text>
</comment>
<evidence type="ECO:0000256" key="2">
    <source>
        <dbReference type="ARBA" id="ARBA00022490"/>
    </source>
</evidence>
<sequence>MLRTVITGVSGRMGSTLLRLARSTPGLTVVGATSRTGSPAVGQDAGTAARLSDPLGLAVLDDLGKAIDAGAQVVIDFTSAEASVEHARLCAVRGVPMVIGSTGFSPDTRSEVASASMSIPIVLAPNTSVGVNVVIQVAAELARVLGEGFDVEVLETHHNKKKDAPSGTALRLAEVLAQSLGRTSDDLVFARKGWLGARAPQEIGVQALRGGDVVGEHTVFFFGEGERVELTHRATSRDQFAKGALRAANWVVAQRPGIYDMADVLGLKRTA</sequence>
<dbReference type="GO" id="GO:0009089">
    <property type="term" value="P:lysine biosynthetic process via diaminopimelate"/>
    <property type="evidence" value="ECO:0007669"/>
    <property type="project" value="UniProtKB-UniRule"/>
</dbReference>
<dbReference type="RefSeq" id="WP_044196745.1">
    <property type="nucleotide sequence ID" value="NZ_JMCB01000019.1"/>
</dbReference>
<keyword evidence="7 13" id="KW-0520">NAD</keyword>
<keyword evidence="17" id="KW-1185">Reference proteome</keyword>
<dbReference type="PATRIC" id="fig|394096.3.peg.7436"/>
<evidence type="ECO:0000259" key="15">
    <source>
        <dbReference type="Pfam" id="PF05173"/>
    </source>
</evidence>
<dbReference type="FunFam" id="3.30.360.10:FF:000004">
    <property type="entry name" value="4-hydroxy-tetrahydrodipicolinate reductase"/>
    <property type="match status" value="1"/>
</dbReference>
<organism evidence="16 17">
    <name type="scientific">Hyalangium minutum</name>
    <dbReference type="NCBI Taxonomy" id="394096"/>
    <lineage>
        <taxon>Bacteria</taxon>
        <taxon>Pseudomonadati</taxon>
        <taxon>Myxococcota</taxon>
        <taxon>Myxococcia</taxon>
        <taxon>Myxococcales</taxon>
        <taxon>Cystobacterineae</taxon>
        <taxon>Archangiaceae</taxon>
        <taxon>Hyalangium</taxon>
    </lineage>
</organism>
<feature type="binding site" evidence="13">
    <location>
        <begin position="100"/>
        <end position="102"/>
    </location>
    <ligand>
        <name>NAD(+)</name>
        <dbReference type="ChEBI" id="CHEBI:57540"/>
    </ligand>
</feature>
<comment type="similarity">
    <text evidence="1 13">Belongs to the DapB family.</text>
</comment>
<dbReference type="OrthoDB" id="9790352at2"/>
<dbReference type="HAMAP" id="MF_00102">
    <property type="entry name" value="DapB"/>
    <property type="match status" value="1"/>
</dbReference>
<reference evidence="16 17" key="1">
    <citation type="submission" date="2014-04" db="EMBL/GenBank/DDBJ databases">
        <title>Genome assembly of Hyalangium minutum DSM 14724.</title>
        <authorList>
            <person name="Sharma G."/>
            <person name="Subramanian S."/>
        </authorList>
    </citation>
    <scope>NUCLEOTIDE SEQUENCE [LARGE SCALE GENOMIC DNA]</scope>
    <source>
        <strain evidence="16 17">DSM 14724</strain>
    </source>
</reference>
<evidence type="ECO:0000256" key="13">
    <source>
        <dbReference type="HAMAP-Rule" id="MF_00102"/>
    </source>
</evidence>
<dbReference type="Gene3D" id="3.30.360.10">
    <property type="entry name" value="Dihydrodipicolinate Reductase, domain 2"/>
    <property type="match status" value="1"/>
</dbReference>
<dbReference type="SUPFAM" id="SSF51735">
    <property type="entry name" value="NAD(P)-binding Rossmann-fold domains"/>
    <property type="match status" value="1"/>
</dbReference>
<comment type="catalytic activity">
    <reaction evidence="12 13">
        <text>(S)-2,3,4,5-tetrahydrodipicolinate + NAD(+) + H2O = (2S,4S)-4-hydroxy-2,3,4,5-tetrahydrodipicolinate + NADH + H(+)</text>
        <dbReference type="Rhea" id="RHEA:35323"/>
        <dbReference type="ChEBI" id="CHEBI:15377"/>
        <dbReference type="ChEBI" id="CHEBI:15378"/>
        <dbReference type="ChEBI" id="CHEBI:16845"/>
        <dbReference type="ChEBI" id="CHEBI:57540"/>
        <dbReference type="ChEBI" id="CHEBI:57945"/>
        <dbReference type="ChEBI" id="CHEBI:67139"/>
        <dbReference type="EC" id="1.17.1.8"/>
    </reaction>
</comment>
<dbReference type="GO" id="GO:0050661">
    <property type="term" value="F:NADP binding"/>
    <property type="evidence" value="ECO:0007669"/>
    <property type="project" value="UniProtKB-UniRule"/>
</dbReference>
<dbReference type="GO" id="GO:0051287">
    <property type="term" value="F:NAD binding"/>
    <property type="evidence" value="ECO:0007669"/>
    <property type="project" value="UniProtKB-UniRule"/>
</dbReference>
<evidence type="ECO:0000256" key="12">
    <source>
        <dbReference type="ARBA" id="ARBA00049396"/>
    </source>
</evidence>
<feature type="domain" description="Dihydrodipicolinate reductase C-terminal" evidence="15">
    <location>
        <begin position="130"/>
        <end position="265"/>
    </location>
</feature>
<dbReference type="STRING" id="394096.DB31_3111"/>
<name>A0A085W5T9_9BACT</name>
<comment type="catalytic activity">
    <reaction evidence="11 13">
        <text>(S)-2,3,4,5-tetrahydrodipicolinate + NADP(+) + H2O = (2S,4S)-4-hydroxy-2,3,4,5-tetrahydrodipicolinate + NADPH + H(+)</text>
        <dbReference type="Rhea" id="RHEA:35331"/>
        <dbReference type="ChEBI" id="CHEBI:15377"/>
        <dbReference type="ChEBI" id="CHEBI:15378"/>
        <dbReference type="ChEBI" id="CHEBI:16845"/>
        <dbReference type="ChEBI" id="CHEBI:57783"/>
        <dbReference type="ChEBI" id="CHEBI:58349"/>
        <dbReference type="ChEBI" id="CHEBI:67139"/>
        <dbReference type="EC" id="1.17.1.8"/>
    </reaction>
</comment>
<dbReference type="AlphaFoldDB" id="A0A085W5T9"/>
<evidence type="ECO:0000313" key="16">
    <source>
        <dbReference type="EMBL" id="KFE63052.1"/>
    </source>
</evidence>
<comment type="caution">
    <text evidence="16">The sequence shown here is derived from an EMBL/GenBank/DDBJ whole genome shotgun (WGS) entry which is preliminary data.</text>
</comment>
<dbReference type="GO" id="GO:0008839">
    <property type="term" value="F:4-hydroxy-tetrahydrodipicolinate reductase"/>
    <property type="evidence" value="ECO:0007669"/>
    <property type="project" value="UniProtKB-UniRule"/>
</dbReference>
<evidence type="ECO:0000259" key="14">
    <source>
        <dbReference type="Pfam" id="PF01113"/>
    </source>
</evidence>
<dbReference type="GO" id="GO:0005829">
    <property type="term" value="C:cytosol"/>
    <property type="evidence" value="ECO:0007669"/>
    <property type="project" value="TreeGrafter"/>
</dbReference>
<dbReference type="InterPro" id="IPR000846">
    <property type="entry name" value="DapB_N"/>
</dbReference>
<evidence type="ECO:0000313" key="17">
    <source>
        <dbReference type="Proteomes" id="UP000028725"/>
    </source>
</evidence>
<comment type="caution">
    <text evidence="13">Lacks conserved residue(s) required for the propagation of feature annotation.</text>
</comment>
<dbReference type="UniPathway" id="UPA00034">
    <property type="reaction ID" value="UER00018"/>
</dbReference>
<dbReference type="NCBIfam" id="TIGR00036">
    <property type="entry name" value="dapB"/>
    <property type="match status" value="1"/>
</dbReference>
<keyword evidence="5 13" id="KW-0220">Diaminopimelate biosynthesis</keyword>
<dbReference type="SUPFAM" id="SSF55347">
    <property type="entry name" value="Glyceraldehyde-3-phosphate dehydrogenase-like, C-terminal domain"/>
    <property type="match status" value="1"/>
</dbReference>
<dbReference type="Pfam" id="PF01113">
    <property type="entry name" value="DapB_N"/>
    <property type="match status" value="1"/>
</dbReference>
<proteinExistence type="inferred from homology"/>
<dbReference type="Gene3D" id="3.40.50.720">
    <property type="entry name" value="NAD(P)-binding Rossmann-like Domain"/>
    <property type="match status" value="1"/>
</dbReference>
<dbReference type="PIRSF" id="PIRSF000161">
    <property type="entry name" value="DHPR"/>
    <property type="match status" value="1"/>
</dbReference>